<organism evidence="5 6">
    <name type="scientific">Cichlidogyrus casuarinus</name>
    <dbReference type="NCBI Taxonomy" id="1844966"/>
    <lineage>
        <taxon>Eukaryota</taxon>
        <taxon>Metazoa</taxon>
        <taxon>Spiralia</taxon>
        <taxon>Lophotrochozoa</taxon>
        <taxon>Platyhelminthes</taxon>
        <taxon>Monogenea</taxon>
        <taxon>Monopisthocotylea</taxon>
        <taxon>Dactylogyridea</taxon>
        <taxon>Ancyrocephalidae</taxon>
        <taxon>Cichlidogyrus</taxon>
    </lineage>
</organism>
<proteinExistence type="predicted"/>
<feature type="region of interest" description="Disordered" evidence="3">
    <location>
        <begin position="1"/>
        <end position="53"/>
    </location>
</feature>
<feature type="compositionally biased region" description="Polar residues" evidence="3">
    <location>
        <begin position="9"/>
        <end position="44"/>
    </location>
</feature>
<comment type="caution">
    <text evidence="5">The sequence shown here is derived from an EMBL/GenBank/DDBJ whole genome shotgun (WGS) entry which is preliminary data.</text>
</comment>
<protein>
    <recommendedName>
        <fullName evidence="1">Craniofacial development protein 1</fullName>
    </recommendedName>
    <alternativeName>
        <fullName evidence="2">Bucentaur</fullName>
    </alternativeName>
</protein>
<dbReference type="Proteomes" id="UP001626550">
    <property type="component" value="Unassembled WGS sequence"/>
</dbReference>
<dbReference type="Pfam" id="PF07572">
    <property type="entry name" value="BCNT"/>
    <property type="match status" value="1"/>
</dbReference>
<evidence type="ECO:0000259" key="4">
    <source>
        <dbReference type="PROSITE" id="PS51279"/>
    </source>
</evidence>
<reference evidence="5 6" key="1">
    <citation type="submission" date="2024-11" db="EMBL/GenBank/DDBJ databases">
        <title>Adaptive evolution of stress response genes in parasites aligns with host niche diversity.</title>
        <authorList>
            <person name="Hahn C."/>
            <person name="Resl P."/>
        </authorList>
    </citation>
    <scope>NUCLEOTIDE SEQUENCE [LARGE SCALE GENOMIC DNA]</scope>
    <source>
        <strain evidence="5">EGGRZ-B1_66</strain>
        <tissue evidence="5">Body</tissue>
    </source>
</reference>
<evidence type="ECO:0000256" key="2">
    <source>
        <dbReference type="ARBA" id="ARBA00030244"/>
    </source>
</evidence>
<sequence length="141" mass="15771">MKLEEQKTSPKSNSIKPEVVTESSKTVTAKDSASSSSLLPLQTEQPRRAVKRPATALSGILGQSLKNLKATKGVKVQKQSILEKSRTDWEGFVDKEEIDYELKAHNKGKNGYLSKINFKNETSIQEYLIQKEMQKGSCNKK</sequence>
<gene>
    <name evidence="5" type="primary">CFDP1</name>
    <name evidence="5" type="ORF">Ciccas_004586</name>
</gene>
<dbReference type="InterPro" id="IPR011421">
    <property type="entry name" value="BCNT-C"/>
</dbReference>
<name>A0ABD2QB30_9PLAT</name>
<evidence type="ECO:0000313" key="6">
    <source>
        <dbReference type="Proteomes" id="UP001626550"/>
    </source>
</evidence>
<evidence type="ECO:0000256" key="3">
    <source>
        <dbReference type="SAM" id="MobiDB-lite"/>
    </source>
</evidence>
<keyword evidence="6" id="KW-1185">Reference proteome</keyword>
<accession>A0ABD2QB30</accession>
<feature type="domain" description="BCNT-C" evidence="4">
    <location>
        <begin position="59"/>
        <end position="140"/>
    </location>
</feature>
<dbReference type="PROSITE" id="PS51279">
    <property type="entry name" value="BCNT_C"/>
    <property type="match status" value="1"/>
</dbReference>
<dbReference type="AlphaFoldDB" id="A0ABD2QB30"/>
<dbReference type="InterPro" id="IPR027124">
    <property type="entry name" value="Swc5/CFDP1/2"/>
</dbReference>
<dbReference type="PANTHER" id="PTHR48407">
    <property type="entry name" value="CRANIOFACIAL DEVELOPMENT PROTEIN 1"/>
    <property type="match status" value="1"/>
</dbReference>
<evidence type="ECO:0000313" key="5">
    <source>
        <dbReference type="EMBL" id="KAL3316765.1"/>
    </source>
</evidence>
<dbReference type="EMBL" id="JBJKFK010000485">
    <property type="protein sequence ID" value="KAL3316765.1"/>
    <property type="molecule type" value="Genomic_DNA"/>
</dbReference>
<dbReference type="PANTHER" id="PTHR48407:SF1">
    <property type="entry name" value="CRANIOFACIAL DEVELOPMENT PROTEIN 1"/>
    <property type="match status" value="1"/>
</dbReference>
<evidence type="ECO:0000256" key="1">
    <source>
        <dbReference type="ARBA" id="ARBA00019033"/>
    </source>
</evidence>